<dbReference type="GO" id="GO:0014069">
    <property type="term" value="C:postsynaptic density"/>
    <property type="evidence" value="ECO:0007669"/>
    <property type="project" value="TreeGrafter"/>
</dbReference>
<dbReference type="AlphaFoldDB" id="A0A2G8KB21"/>
<sequence>MIHAVGLDNVIHLPDEVRDKVREATAKGAGGVSETGHKLKVGELDFEAMMRHLDNMPIDLNAQVYAKSKRNLPEGVPRRGCAVHGLLAPNPFKSMSEREFLDYNKEIADKTGQDVKEIELIVQAKETEIKETKEERGWREDQITENYNQDYQPGTVETTTVSIVNGNDDRAPSPTPRAVRAWKAPLEGLVPLGDQEEEEVPNAINLVKKEEGQKGGELEEESLLLK</sequence>
<dbReference type="GO" id="GO:0005856">
    <property type="term" value="C:cytoskeleton"/>
    <property type="evidence" value="ECO:0007669"/>
    <property type="project" value="TreeGrafter"/>
</dbReference>
<accession>A0A2G8KB21</accession>
<gene>
    <name evidence="2" type="ORF">BSL78_17941</name>
</gene>
<protein>
    <submittedName>
        <fullName evidence="2">Putative gamma-adducin isoform X1</fullName>
    </submittedName>
</protein>
<evidence type="ECO:0000313" key="2">
    <source>
        <dbReference type="EMBL" id="PIK45182.1"/>
    </source>
</evidence>
<dbReference type="PANTHER" id="PTHR10672">
    <property type="entry name" value="ADDUCIN"/>
    <property type="match status" value="1"/>
</dbReference>
<feature type="region of interest" description="Disordered" evidence="1">
    <location>
        <begin position="207"/>
        <end position="226"/>
    </location>
</feature>
<dbReference type="GO" id="GO:0051015">
    <property type="term" value="F:actin filament binding"/>
    <property type="evidence" value="ECO:0007669"/>
    <property type="project" value="TreeGrafter"/>
</dbReference>
<dbReference type="GO" id="GO:0005886">
    <property type="term" value="C:plasma membrane"/>
    <property type="evidence" value="ECO:0007669"/>
    <property type="project" value="TreeGrafter"/>
</dbReference>
<name>A0A2G8KB21_STIJA</name>
<dbReference type="Proteomes" id="UP000230750">
    <property type="component" value="Unassembled WGS sequence"/>
</dbReference>
<dbReference type="EMBL" id="MRZV01000728">
    <property type="protein sequence ID" value="PIK45182.1"/>
    <property type="molecule type" value="Genomic_DNA"/>
</dbReference>
<evidence type="ECO:0000313" key="3">
    <source>
        <dbReference type="Proteomes" id="UP000230750"/>
    </source>
</evidence>
<organism evidence="2 3">
    <name type="scientific">Stichopus japonicus</name>
    <name type="common">Sea cucumber</name>
    <dbReference type="NCBI Taxonomy" id="307972"/>
    <lineage>
        <taxon>Eukaryota</taxon>
        <taxon>Metazoa</taxon>
        <taxon>Echinodermata</taxon>
        <taxon>Eleutherozoa</taxon>
        <taxon>Echinozoa</taxon>
        <taxon>Holothuroidea</taxon>
        <taxon>Aspidochirotacea</taxon>
        <taxon>Aspidochirotida</taxon>
        <taxon>Stichopodidae</taxon>
        <taxon>Apostichopus</taxon>
    </lineage>
</organism>
<dbReference type="InterPro" id="IPR051017">
    <property type="entry name" value="Aldolase-II_Adducin_sf"/>
</dbReference>
<evidence type="ECO:0000256" key="1">
    <source>
        <dbReference type="SAM" id="MobiDB-lite"/>
    </source>
</evidence>
<proteinExistence type="predicted"/>
<dbReference type="PANTHER" id="PTHR10672:SF3">
    <property type="entry name" value="PROTEIN HU-LI TAI SHAO"/>
    <property type="match status" value="1"/>
</dbReference>
<feature type="compositionally biased region" description="Basic and acidic residues" evidence="1">
    <location>
        <begin position="207"/>
        <end position="217"/>
    </location>
</feature>
<reference evidence="2 3" key="1">
    <citation type="journal article" date="2017" name="PLoS Biol.">
        <title>The sea cucumber genome provides insights into morphological evolution and visceral regeneration.</title>
        <authorList>
            <person name="Zhang X."/>
            <person name="Sun L."/>
            <person name="Yuan J."/>
            <person name="Sun Y."/>
            <person name="Gao Y."/>
            <person name="Zhang L."/>
            <person name="Li S."/>
            <person name="Dai H."/>
            <person name="Hamel J.F."/>
            <person name="Liu C."/>
            <person name="Yu Y."/>
            <person name="Liu S."/>
            <person name="Lin W."/>
            <person name="Guo K."/>
            <person name="Jin S."/>
            <person name="Xu P."/>
            <person name="Storey K.B."/>
            <person name="Huan P."/>
            <person name="Zhang T."/>
            <person name="Zhou Y."/>
            <person name="Zhang J."/>
            <person name="Lin C."/>
            <person name="Li X."/>
            <person name="Xing L."/>
            <person name="Huo D."/>
            <person name="Sun M."/>
            <person name="Wang L."/>
            <person name="Mercier A."/>
            <person name="Li F."/>
            <person name="Yang H."/>
            <person name="Xiang J."/>
        </authorList>
    </citation>
    <scope>NUCLEOTIDE SEQUENCE [LARGE SCALE GENOMIC DNA]</scope>
    <source>
        <strain evidence="2">Shaxun</strain>
        <tissue evidence="2">Muscle</tissue>
    </source>
</reference>
<keyword evidence="3" id="KW-1185">Reference proteome</keyword>
<dbReference type="OrthoDB" id="3238794at2759"/>
<comment type="caution">
    <text evidence="2">The sequence shown here is derived from an EMBL/GenBank/DDBJ whole genome shotgun (WGS) entry which is preliminary data.</text>
</comment>